<dbReference type="AlphaFoldDB" id="A0A072NQY2"/>
<dbReference type="PATRIC" id="fig|1348973.3.peg.94"/>
<dbReference type="PANTHER" id="PTHR39179:SF2">
    <property type="entry name" value="ENDOSPORE COAT-ASSOCIATED PROTEIN YUTH"/>
    <property type="match status" value="1"/>
</dbReference>
<dbReference type="OrthoDB" id="2986702at2"/>
<dbReference type="EMBL" id="JJRY01000001">
    <property type="protein sequence ID" value="KEF40084.1"/>
    <property type="molecule type" value="Genomic_DNA"/>
</dbReference>
<dbReference type="SUPFAM" id="SSF56112">
    <property type="entry name" value="Protein kinase-like (PK-like)"/>
    <property type="match status" value="1"/>
</dbReference>
<keyword evidence="1" id="KW-0167">Capsid protein</keyword>
<evidence type="ECO:0000313" key="2">
    <source>
        <dbReference type="Proteomes" id="UP000027936"/>
    </source>
</evidence>
<dbReference type="InterPro" id="IPR047175">
    <property type="entry name" value="CotS-like"/>
</dbReference>
<keyword evidence="1" id="KW-0946">Virion</keyword>
<protein>
    <submittedName>
        <fullName evidence="1">Spore coat protein YutH</fullName>
    </submittedName>
</protein>
<gene>
    <name evidence="1" type="ORF">M670_00099</name>
</gene>
<dbReference type="GO" id="GO:0042601">
    <property type="term" value="C:endospore-forming forespore"/>
    <property type="evidence" value="ECO:0007669"/>
    <property type="project" value="TreeGrafter"/>
</dbReference>
<name>A0A072NQY2_SCHAZ</name>
<dbReference type="Proteomes" id="UP000027936">
    <property type="component" value="Unassembled WGS sequence"/>
</dbReference>
<accession>A0A072NQY2</accession>
<organism evidence="1 2">
    <name type="scientific">Schinkia azotoformans MEV2011</name>
    <dbReference type="NCBI Taxonomy" id="1348973"/>
    <lineage>
        <taxon>Bacteria</taxon>
        <taxon>Bacillati</taxon>
        <taxon>Bacillota</taxon>
        <taxon>Bacilli</taxon>
        <taxon>Bacillales</taxon>
        <taxon>Bacillaceae</taxon>
        <taxon>Calidifontibacillus/Schinkia group</taxon>
        <taxon>Schinkia</taxon>
    </lineage>
</organism>
<evidence type="ECO:0000313" key="1">
    <source>
        <dbReference type="EMBL" id="KEF40084.1"/>
    </source>
</evidence>
<dbReference type="RefSeq" id="WP_035192395.1">
    <property type="nucleotide sequence ID" value="NZ_JJRY01000001.1"/>
</dbReference>
<dbReference type="NCBIfam" id="TIGR02905">
    <property type="entry name" value="spore_yutH"/>
    <property type="match status" value="1"/>
</dbReference>
<proteinExistence type="predicted"/>
<dbReference type="InterPro" id="IPR014254">
    <property type="entry name" value="Spore_coat_YutH"/>
</dbReference>
<sequence>MIERDLYEQYRLNNSQFIKYRNFQAFYENGSLYVIVPIPEIEREELLELKQISDYLQFQKEDRIAHFVPTVTQELIGYINGESIALFKLPNINHRRRLFGDGEDLARLHQLGRYYPYPPQIATRLGLWKTMWENRLDQLEEWWGQRIQGLPENRFEKLFFETFPYYLGVSENAIQYVADCMWEDARKEAQIGTICYVKYKPQTDSDRVIFPTDLIFDHPTRDLAEWIRSKYVTGADMQEISSFLNQYERIMPLSTVSCRLLFGRLLFPLSYFEAVEGYYSTSTEKRKMKYEKQFFRVLDQAEDYERFLGTFSKNFGGVSSRNLQIPEIEWLQGIKG</sequence>
<comment type="caution">
    <text evidence="1">The sequence shown here is derived from an EMBL/GenBank/DDBJ whole genome shotgun (WGS) entry which is preliminary data.</text>
</comment>
<dbReference type="Gene3D" id="3.90.1200.10">
    <property type="match status" value="1"/>
</dbReference>
<dbReference type="PANTHER" id="PTHR39179">
    <property type="entry name" value="SPORE COAT PROTEIN I"/>
    <property type="match status" value="1"/>
</dbReference>
<reference evidence="1 2" key="1">
    <citation type="submission" date="2014-04" db="EMBL/GenBank/DDBJ databases">
        <title>Draft genome sequence of Bacillus azotoformans MEV2011, a (co-) denitrifying strain unable to grow in the presence of oxygen.</title>
        <authorList>
            <person name="Nielsen M."/>
            <person name="Schreiber L."/>
            <person name="Finster K."/>
            <person name="Schramm A."/>
        </authorList>
    </citation>
    <scope>NUCLEOTIDE SEQUENCE [LARGE SCALE GENOMIC DNA]</scope>
    <source>
        <strain evidence="1 2">MEV2011</strain>
    </source>
</reference>
<dbReference type="InterPro" id="IPR011009">
    <property type="entry name" value="Kinase-like_dom_sf"/>
</dbReference>